<sequence length="153" mass="15470">MSNVNVLNAYRVRAGVAASVMLVLAGCSAARPESQPSVSFGSGAMPGMTGMSSMPASPGGTAPQSVTAPVAGDQVSIDNFAFAPATLTVRAGGTVTWTNRDEEPHTVAASDGSFHSPGMGTGATFSRTFAAPGTFEYVCSIHPMMRGTVVVTP</sequence>
<keyword evidence="2" id="KW-0186">Copper</keyword>
<organism evidence="6 7">
    <name type="scientific">Mycobacterium paragordonae</name>
    <dbReference type="NCBI Taxonomy" id="1389713"/>
    <lineage>
        <taxon>Bacteria</taxon>
        <taxon>Bacillati</taxon>
        <taxon>Actinomycetota</taxon>
        <taxon>Actinomycetes</taxon>
        <taxon>Mycobacteriales</taxon>
        <taxon>Mycobacteriaceae</taxon>
        <taxon>Mycobacterium</taxon>
    </lineage>
</organism>
<name>A0AAJ1S900_9MYCO</name>
<feature type="domain" description="Blue (type 1) copper" evidence="5">
    <location>
        <begin position="75"/>
        <end position="151"/>
    </location>
</feature>
<feature type="signal peptide" evidence="4">
    <location>
        <begin position="1"/>
        <end position="29"/>
    </location>
</feature>
<dbReference type="PANTHER" id="PTHR36507:SF1">
    <property type="entry name" value="BLL1555 PROTEIN"/>
    <property type="match status" value="1"/>
</dbReference>
<evidence type="ECO:0000256" key="1">
    <source>
        <dbReference type="ARBA" id="ARBA00022723"/>
    </source>
</evidence>
<dbReference type="AlphaFoldDB" id="A0AAJ1S900"/>
<proteinExistence type="predicted"/>
<evidence type="ECO:0000256" key="3">
    <source>
        <dbReference type="SAM" id="MobiDB-lite"/>
    </source>
</evidence>
<dbReference type="InterPro" id="IPR035668">
    <property type="entry name" value="Amicyanin"/>
</dbReference>
<reference evidence="6" key="1">
    <citation type="submission" date="2023-06" db="EMBL/GenBank/DDBJ databases">
        <title>Identification of two novel mycobacterium reveal diversities and complexities of Mycobacterium gordonae clade.</title>
        <authorList>
            <person name="Matsumoto Y."/>
            <person name="Nakamura S."/>
            <person name="Motooka D."/>
            <person name="Fukushima K."/>
        </authorList>
    </citation>
    <scope>NUCLEOTIDE SEQUENCE</scope>
    <source>
        <strain evidence="6">TY812</strain>
    </source>
</reference>
<dbReference type="CDD" id="cd13921">
    <property type="entry name" value="Amicyanin"/>
    <property type="match status" value="1"/>
</dbReference>
<dbReference type="Proteomes" id="UP001229081">
    <property type="component" value="Unassembled WGS sequence"/>
</dbReference>
<gene>
    <name evidence="6" type="ORF">QXL92_18955</name>
</gene>
<dbReference type="Gene3D" id="2.60.40.420">
    <property type="entry name" value="Cupredoxins - blue copper proteins"/>
    <property type="match status" value="1"/>
</dbReference>
<dbReference type="InterPro" id="IPR008972">
    <property type="entry name" value="Cupredoxin"/>
</dbReference>
<dbReference type="Pfam" id="PF00127">
    <property type="entry name" value="Copper-bind"/>
    <property type="match status" value="1"/>
</dbReference>
<keyword evidence="1" id="KW-0479">Metal-binding</keyword>
<dbReference type="SUPFAM" id="SSF49503">
    <property type="entry name" value="Cupredoxins"/>
    <property type="match status" value="1"/>
</dbReference>
<evidence type="ECO:0000313" key="6">
    <source>
        <dbReference type="EMBL" id="MDP7736824.1"/>
    </source>
</evidence>
<feature type="region of interest" description="Disordered" evidence="3">
    <location>
        <begin position="32"/>
        <end position="65"/>
    </location>
</feature>
<feature type="chain" id="PRO_5042459292" evidence="4">
    <location>
        <begin position="30"/>
        <end position="153"/>
    </location>
</feature>
<evidence type="ECO:0000256" key="4">
    <source>
        <dbReference type="SAM" id="SignalP"/>
    </source>
</evidence>
<dbReference type="PANTHER" id="PTHR36507">
    <property type="entry name" value="BLL1555 PROTEIN"/>
    <property type="match status" value="1"/>
</dbReference>
<dbReference type="GO" id="GO:0009055">
    <property type="term" value="F:electron transfer activity"/>
    <property type="evidence" value="ECO:0007669"/>
    <property type="project" value="InterPro"/>
</dbReference>
<evidence type="ECO:0000313" key="7">
    <source>
        <dbReference type="Proteomes" id="UP001229081"/>
    </source>
</evidence>
<accession>A0AAJ1S900</accession>
<dbReference type="GO" id="GO:0005507">
    <property type="term" value="F:copper ion binding"/>
    <property type="evidence" value="ECO:0007669"/>
    <property type="project" value="InterPro"/>
</dbReference>
<comment type="caution">
    <text evidence="6">The sequence shown here is derived from an EMBL/GenBank/DDBJ whole genome shotgun (WGS) entry which is preliminary data.</text>
</comment>
<dbReference type="EMBL" id="JAUFSA010000001">
    <property type="protein sequence ID" value="MDP7736824.1"/>
    <property type="molecule type" value="Genomic_DNA"/>
</dbReference>
<evidence type="ECO:0000259" key="5">
    <source>
        <dbReference type="Pfam" id="PF00127"/>
    </source>
</evidence>
<dbReference type="InterPro" id="IPR052721">
    <property type="entry name" value="ET_Amicyanin"/>
</dbReference>
<evidence type="ECO:0000256" key="2">
    <source>
        <dbReference type="ARBA" id="ARBA00023008"/>
    </source>
</evidence>
<protein>
    <submittedName>
        <fullName evidence="6">Cupredoxin family copper-binding protein</fullName>
    </submittedName>
</protein>
<dbReference type="InterPro" id="IPR000923">
    <property type="entry name" value="BlueCu_1"/>
</dbReference>
<keyword evidence="4" id="KW-0732">Signal</keyword>